<dbReference type="EMBL" id="CP000497">
    <property type="protein sequence ID" value="ABN65666.2"/>
    <property type="molecule type" value="Genomic_DNA"/>
</dbReference>
<feature type="transmembrane region" description="Helical" evidence="2">
    <location>
        <begin position="724"/>
        <end position="746"/>
    </location>
</feature>
<evidence type="ECO:0000256" key="3">
    <source>
        <dbReference type="SAM" id="SignalP"/>
    </source>
</evidence>
<feature type="domain" description="TRP C-terminal" evidence="4">
    <location>
        <begin position="383"/>
        <end position="763"/>
    </location>
</feature>
<dbReference type="RefSeq" id="XP_001383695.2">
    <property type="nucleotide sequence ID" value="XM_001383658.1"/>
</dbReference>
<dbReference type="InterPro" id="IPR040241">
    <property type="entry name" value="TRP_Flc/Pkd2-like"/>
</dbReference>
<sequence length="935" mass="106741">MSSFFILQCLVIVLSLLRWTDAGFVQSQSCSSDLKGYLLEPFIIDVALDEVHKKLKFLINSQVKYYPNMSDTDIMISDVNYTTNRYTTFHIEVDFMGKTFIKENKRFCDVLAVKNTTDFMNSPRFPQPPAPETAPYQPASDKYNSTINAKRGVFAKREDIENPSLAINGTFFNTSLPETDAKFSDSWSEYFTTNNETIERLFSNSTGSLVQCPLYVNDSIVFYYEADISSHFHTLGSYSVRFSVVSNDLSSQLIGCNKVYVTPVQPDSISGVLLLGILMFLLVTAILNILIVVYSSYQESSNPFLFKASTICNEELLKQLDTTVPGIIMYLQFALFIGGLDLQYPGFYQPLIGQIRWCALLGVSILHRSVPETVTRMDNIYSTMNTGGLKSLTLFTSDKSILNNWPNFILCLIIVVGIIIAIQQSFLVLKILFSCIAKKFNIKKNCRKPDSDQINFTFKKNLYFIVGQALDAFLIIFGFPFLVFTSFMFTSAGDIRNKNKQYPSITALTNISFSNSSSYDQLIIPTDRSKILQTNNITVAGVNVTSFLDPSLNFTNVTTTIPNSSDWSTVASVSLAIGSILFALWVGLVGYFTFNYLISFKKFGLVRSKKISKLYTSMKTILLWSFFYNHYHPNKVYYVIIDIWSVLLKSLVIGLLQDHGSIQVACLIILEFLDLVLLFTIRPYFVKLSWVSSKSFLPLARVFVTILCIPYIRPLQLSEASRTYVAYVQLLIHLVVAIVFLIQLFYSFTKTIISIIRHHREKKEGSYNSKLASTESKDEFDMEFEYHPLKPSLFPTIDITSDNSFVAPKTPLEVDDEEDDDKFYYRARNDLQSNTAFKDSQIAPEKVKLKRHFSEKTLLNKINESEDRDLSTNYEDSPNFSDTDLQSFAKEQQFSNLRKERNDYKVREGDQIYKKYFIDDSIDPEVKALWDSRPN</sequence>
<dbReference type="InParanoid" id="A3LR36"/>
<dbReference type="KEGG" id="pic:PICST_58006"/>
<proteinExistence type="predicted"/>
<feature type="transmembrane region" description="Helical" evidence="2">
    <location>
        <begin position="573"/>
        <end position="594"/>
    </location>
</feature>
<feature type="transmembrane region" description="Helical" evidence="2">
    <location>
        <begin position="664"/>
        <end position="684"/>
    </location>
</feature>
<dbReference type="eggNOG" id="ENOG502S0RP">
    <property type="taxonomic scope" value="Eukaryota"/>
</dbReference>
<evidence type="ECO:0000256" key="2">
    <source>
        <dbReference type="SAM" id="Phobius"/>
    </source>
</evidence>
<feature type="transmembrane region" description="Helical" evidence="2">
    <location>
        <begin position="637"/>
        <end position="657"/>
    </location>
</feature>
<dbReference type="STRING" id="322104.A3LR36"/>
<keyword evidence="6" id="KW-1185">Reference proteome</keyword>
<dbReference type="InterPro" id="IPR010308">
    <property type="entry name" value="TRP_C"/>
</dbReference>
<keyword evidence="2" id="KW-0472">Membrane</keyword>
<dbReference type="GO" id="GO:0055085">
    <property type="term" value="P:transmembrane transport"/>
    <property type="evidence" value="ECO:0007669"/>
    <property type="project" value="TreeGrafter"/>
</dbReference>
<dbReference type="Pfam" id="PF06011">
    <property type="entry name" value="TRP"/>
    <property type="match status" value="1"/>
</dbReference>
<evidence type="ECO:0000313" key="6">
    <source>
        <dbReference type="Proteomes" id="UP000002258"/>
    </source>
</evidence>
<feature type="chain" id="PRO_5002655500" description="TRP C-terminal domain-containing protein" evidence="3">
    <location>
        <begin position="23"/>
        <end position="935"/>
    </location>
</feature>
<dbReference type="PANTHER" id="PTHR31145:SF6">
    <property type="entry name" value="INTEGRAL MEMBRANE PROTEIN (AFU_ORTHOLOGUE AFUA_7G01610)"/>
    <property type="match status" value="1"/>
</dbReference>
<dbReference type="OrthoDB" id="5312224at2759"/>
<feature type="non-terminal residue" evidence="5">
    <location>
        <position position="935"/>
    </location>
</feature>
<dbReference type="Proteomes" id="UP000002258">
    <property type="component" value="Chromosome 3"/>
</dbReference>
<evidence type="ECO:0000313" key="5">
    <source>
        <dbReference type="EMBL" id="ABN65666.2"/>
    </source>
</evidence>
<keyword evidence="3" id="KW-0732">Signal</keyword>
<dbReference type="GeneID" id="4837949"/>
<organism evidence="5 6">
    <name type="scientific">Scheffersomyces stipitis (strain ATCC 58785 / CBS 6054 / NBRC 10063 / NRRL Y-11545)</name>
    <name type="common">Yeast</name>
    <name type="synonym">Pichia stipitis</name>
    <dbReference type="NCBI Taxonomy" id="322104"/>
    <lineage>
        <taxon>Eukaryota</taxon>
        <taxon>Fungi</taxon>
        <taxon>Dikarya</taxon>
        <taxon>Ascomycota</taxon>
        <taxon>Saccharomycotina</taxon>
        <taxon>Pichiomycetes</taxon>
        <taxon>Debaryomycetaceae</taxon>
        <taxon>Scheffersomyces</taxon>
    </lineage>
</organism>
<feature type="transmembrane region" description="Helical" evidence="2">
    <location>
        <begin position="407"/>
        <end position="433"/>
    </location>
</feature>
<name>A3LR36_PICST</name>
<dbReference type="PANTHER" id="PTHR31145">
    <property type="entry name" value="INTEGRAL MEMBRANE PROTEIN (AFU_ORTHOLOGUE AFUA_7G01610)"/>
    <property type="match status" value="1"/>
</dbReference>
<dbReference type="HOGENOM" id="CLU_015499_0_0_1"/>
<dbReference type="OMA" id="CPLYYND"/>
<dbReference type="GO" id="GO:0016020">
    <property type="term" value="C:membrane"/>
    <property type="evidence" value="ECO:0007669"/>
    <property type="project" value="TreeGrafter"/>
</dbReference>
<evidence type="ECO:0000256" key="1">
    <source>
        <dbReference type="SAM" id="MobiDB-lite"/>
    </source>
</evidence>
<keyword evidence="2" id="KW-0812">Transmembrane</keyword>
<feature type="transmembrane region" description="Helical" evidence="2">
    <location>
        <begin position="272"/>
        <end position="297"/>
    </location>
</feature>
<feature type="transmembrane region" description="Helical" evidence="2">
    <location>
        <begin position="614"/>
        <end position="631"/>
    </location>
</feature>
<feature type="transmembrane region" description="Helical" evidence="2">
    <location>
        <begin position="327"/>
        <end position="344"/>
    </location>
</feature>
<evidence type="ECO:0000259" key="4">
    <source>
        <dbReference type="Pfam" id="PF06011"/>
    </source>
</evidence>
<dbReference type="AlphaFoldDB" id="A3LR36"/>
<protein>
    <recommendedName>
        <fullName evidence="4">TRP C-terminal domain-containing protein</fullName>
    </recommendedName>
</protein>
<keyword evidence="2" id="KW-1133">Transmembrane helix</keyword>
<feature type="signal peptide" evidence="3">
    <location>
        <begin position="1"/>
        <end position="22"/>
    </location>
</feature>
<feature type="transmembrane region" description="Helical" evidence="2">
    <location>
        <begin position="696"/>
        <end position="712"/>
    </location>
</feature>
<reference evidence="5 6" key="1">
    <citation type="journal article" date="2007" name="Nat. Biotechnol.">
        <title>Genome sequence of the lignocellulose-bioconverting and xylose-fermenting yeast Pichia stipitis.</title>
        <authorList>
            <person name="Jeffries T.W."/>
            <person name="Grigoriev I.V."/>
            <person name="Grimwood J."/>
            <person name="Laplaza J.M."/>
            <person name="Aerts A."/>
            <person name="Salamov A."/>
            <person name="Schmutz J."/>
            <person name="Lindquist E."/>
            <person name="Dehal P."/>
            <person name="Shapiro H."/>
            <person name="Jin Y.S."/>
            <person name="Passoth V."/>
            <person name="Richardson P.M."/>
        </authorList>
    </citation>
    <scope>NUCLEOTIDE SEQUENCE [LARGE SCALE GENOMIC DNA]</scope>
    <source>
        <strain evidence="6">ATCC 58785 / CBS 6054 / NBRC 10063 / NRRL Y-11545</strain>
    </source>
</reference>
<gene>
    <name evidence="5" type="ORF">PICST_58006</name>
</gene>
<accession>A3LR36</accession>
<feature type="transmembrane region" description="Helical" evidence="2">
    <location>
        <begin position="462"/>
        <end position="489"/>
    </location>
</feature>
<feature type="region of interest" description="Disordered" evidence="1">
    <location>
        <begin position="122"/>
        <end position="141"/>
    </location>
</feature>